<feature type="compositionally biased region" description="Polar residues" evidence="1">
    <location>
        <begin position="103"/>
        <end position="112"/>
    </location>
</feature>
<keyword evidence="4" id="KW-1185">Reference proteome</keyword>
<protein>
    <recommendedName>
        <fullName evidence="5">Lipoprotein</fullName>
    </recommendedName>
</protein>
<dbReference type="EMBL" id="AP025028">
    <property type="protein sequence ID" value="BDA78346.1"/>
    <property type="molecule type" value="Genomic_DNA"/>
</dbReference>
<evidence type="ECO:0000256" key="1">
    <source>
        <dbReference type="SAM" id="MobiDB-lite"/>
    </source>
</evidence>
<keyword evidence="2" id="KW-0472">Membrane</keyword>
<feature type="transmembrane region" description="Helical" evidence="2">
    <location>
        <begin position="7"/>
        <end position="29"/>
    </location>
</feature>
<accession>A0ABN6KDT1</accession>
<feature type="compositionally biased region" description="Basic and acidic residues" evidence="1">
    <location>
        <begin position="63"/>
        <end position="81"/>
    </location>
</feature>
<gene>
    <name evidence="3" type="ORF">LPTSP3_g12760</name>
</gene>
<feature type="region of interest" description="Disordered" evidence="1">
    <location>
        <begin position="53"/>
        <end position="217"/>
    </location>
</feature>
<keyword evidence="2" id="KW-1133">Transmembrane helix</keyword>
<evidence type="ECO:0000313" key="3">
    <source>
        <dbReference type="EMBL" id="BDA78346.1"/>
    </source>
</evidence>
<evidence type="ECO:0008006" key="5">
    <source>
        <dbReference type="Google" id="ProtNLM"/>
    </source>
</evidence>
<evidence type="ECO:0000256" key="2">
    <source>
        <dbReference type="SAM" id="Phobius"/>
    </source>
</evidence>
<organism evidence="3 4">
    <name type="scientific">Leptospira kobayashii</name>
    <dbReference type="NCBI Taxonomy" id="1917830"/>
    <lineage>
        <taxon>Bacteria</taxon>
        <taxon>Pseudomonadati</taxon>
        <taxon>Spirochaetota</taxon>
        <taxon>Spirochaetia</taxon>
        <taxon>Leptospirales</taxon>
        <taxon>Leptospiraceae</taxon>
        <taxon>Leptospira</taxon>
    </lineage>
</organism>
<sequence length="256" mass="29240">MARQDNLKIFTTAILVVLLLSSFIFGFIYRNEIYQKIQMIGKANSLEKEDRIIEKPWTSPVSSEKETANVEDPSNKEDKSTKTKLPNLPSLEEMDPAWEKPSSKSVSVTGSQTEKKQNPKSSEKVAIEKEKEMIGDKFAEEPRDLPKEVRPKISSTSKEKKNKQQTAVYRPAAKKKQSAPKYVYTAKKVSDSKSQVKKTWAKPSRTGSETKSKQSVSLEARFKDMESKFVLQNQKNEMRFTEIEKRIEKLEKSLGP</sequence>
<feature type="compositionally biased region" description="Basic and acidic residues" evidence="1">
    <location>
        <begin position="113"/>
        <end position="151"/>
    </location>
</feature>
<dbReference type="RefSeq" id="WP_109018781.1">
    <property type="nucleotide sequence ID" value="NZ_AP025028.1"/>
</dbReference>
<keyword evidence="2" id="KW-0812">Transmembrane</keyword>
<reference evidence="3 4" key="1">
    <citation type="submission" date="2021-08" db="EMBL/GenBank/DDBJ databases">
        <title>Complete genome sequence of Leptospira kobayashii strain E30.</title>
        <authorList>
            <person name="Nakao R."/>
            <person name="Nakamura S."/>
            <person name="Masuzawa T."/>
            <person name="Koizumi N."/>
        </authorList>
    </citation>
    <scope>NUCLEOTIDE SEQUENCE [LARGE SCALE GENOMIC DNA]</scope>
    <source>
        <strain evidence="3 4">E30</strain>
    </source>
</reference>
<name>A0ABN6KDT1_9LEPT</name>
<proteinExistence type="predicted"/>
<evidence type="ECO:0000313" key="4">
    <source>
        <dbReference type="Proteomes" id="UP000245263"/>
    </source>
</evidence>
<dbReference type="Proteomes" id="UP000245263">
    <property type="component" value="Chromosome 1"/>
</dbReference>
<feature type="compositionally biased region" description="Polar residues" evidence="1">
    <location>
        <begin position="205"/>
        <end position="217"/>
    </location>
</feature>